<evidence type="ECO:0000313" key="1">
    <source>
        <dbReference type="EMBL" id="SDB26196.1"/>
    </source>
</evidence>
<organism evidence="1 2">
    <name type="scientific">Desulfonatronum thiosulfatophilum</name>
    <dbReference type="NCBI Taxonomy" id="617002"/>
    <lineage>
        <taxon>Bacteria</taxon>
        <taxon>Pseudomonadati</taxon>
        <taxon>Thermodesulfobacteriota</taxon>
        <taxon>Desulfovibrionia</taxon>
        <taxon>Desulfovibrionales</taxon>
        <taxon>Desulfonatronaceae</taxon>
        <taxon>Desulfonatronum</taxon>
    </lineage>
</organism>
<protein>
    <submittedName>
        <fullName evidence="1">Uncharacterized protein</fullName>
    </submittedName>
</protein>
<name>A0A1G6C016_9BACT</name>
<dbReference type="AlphaFoldDB" id="A0A1G6C016"/>
<dbReference type="OrthoDB" id="5459010at2"/>
<proteinExistence type="predicted"/>
<gene>
    <name evidence="1" type="ORF">SAMN05660653_01250</name>
</gene>
<dbReference type="RefSeq" id="WP_161946208.1">
    <property type="nucleotide sequence ID" value="NZ_FMXO01000006.1"/>
</dbReference>
<keyword evidence="2" id="KW-1185">Reference proteome</keyword>
<dbReference type="Proteomes" id="UP000198771">
    <property type="component" value="Unassembled WGS sequence"/>
</dbReference>
<evidence type="ECO:0000313" key="2">
    <source>
        <dbReference type="Proteomes" id="UP000198771"/>
    </source>
</evidence>
<sequence length="132" mass="14766">MHAKILAFPARSCRFSVVDRCAKDDILHPIGSSRLQCRVLTAWENAHSGMLDTAEQYRLTLEESMTFIAENTVLDLEPVLLCPQYRRAGTNSELDCIFLHGHLCIRALPSCTGACRSFALRSSGLPKEPEHH</sequence>
<dbReference type="EMBL" id="FMXO01000006">
    <property type="protein sequence ID" value="SDB26196.1"/>
    <property type="molecule type" value="Genomic_DNA"/>
</dbReference>
<reference evidence="1 2" key="1">
    <citation type="submission" date="2016-10" db="EMBL/GenBank/DDBJ databases">
        <authorList>
            <person name="de Groot N.N."/>
        </authorList>
    </citation>
    <scope>NUCLEOTIDE SEQUENCE [LARGE SCALE GENOMIC DNA]</scope>
    <source>
        <strain evidence="1 2">ASO4-2</strain>
    </source>
</reference>
<dbReference type="STRING" id="617002.SAMN05660653_01250"/>
<accession>A0A1G6C016</accession>